<evidence type="ECO:0000313" key="5">
    <source>
        <dbReference type="Proteomes" id="UP001596447"/>
    </source>
</evidence>
<dbReference type="Proteomes" id="UP001596447">
    <property type="component" value="Unassembled WGS sequence"/>
</dbReference>
<keyword evidence="5" id="KW-1185">Reference proteome</keyword>
<feature type="domain" description="UspA" evidence="3">
    <location>
        <begin position="10"/>
        <end position="149"/>
    </location>
</feature>
<accession>A0ABD5Z614</accession>
<dbReference type="InterPro" id="IPR006016">
    <property type="entry name" value="UspA"/>
</dbReference>
<dbReference type="InterPro" id="IPR014729">
    <property type="entry name" value="Rossmann-like_a/b/a_fold"/>
</dbReference>
<gene>
    <name evidence="4" type="ORF">ACFQJ9_14445</name>
</gene>
<dbReference type="PRINTS" id="PR01438">
    <property type="entry name" value="UNVRSLSTRESS"/>
</dbReference>
<evidence type="ECO:0000313" key="4">
    <source>
        <dbReference type="EMBL" id="MFC7200599.1"/>
    </source>
</evidence>
<dbReference type="Pfam" id="PF00582">
    <property type="entry name" value="Usp"/>
    <property type="match status" value="1"/>
</dbReference>
<dbReference type="RefSeq" id="WP_279527376.1">
    <property type="nucleotide sequence ID" value="NZ_CP122312.1"/>
</dbReference>
<dbReference type="Gene3D" id="3.40.50.620">
    <property type="entry name" value="HUPs"/>
    <property type="match status" value="1"/>
</dbReference>
<dbReference type="CDD" id="cd00293">
    <property type="entry name" value="USP-like"/>
    <property type="match status" value="1"/>
</dbReference>
<dbReference type="PANTHER" id="PTHR46268:SF6">
    <property type="entry name" value="UNIVERSAL STRESS PROTEIN UP12"/>
    <property type="match status" value="1"/>
</dbReference>
<evidence type="ECO:0000256" key="1">
    <source>
        <dbReference type="ARBA" id="ARBA00008791"/>
    </source>
</evidence>
<evidence type="ECO:0000259" key="3">
    <source>
        <dbReference type="Pfam" id="PF00582"/>
    </source>
</evidence>
<dbReference type="EMBL" id="JBHTAR010000011">
    <property type="protein sequence ID" value="MFC7200599.1"/>
    <property type="molecule type" value="Genomic_DNA"/>
</dbReference>
<reference evidence="4 5" key="1">
    <citation type="journal article" date="2019" name="Int. J. Syst. Evol. Microbiol.">
        <title>The Global Catalogue of Microorganisms (GCM) 10K type strain sequencing project: providing services to taxonomists for standard genome sequencing and annotation.</title>
        <authorList>
            <consortium name="The Broad Institute Genomics Platform"/>
            <consortium name="The Broad Institute Genome Sequencing Center for Infectious Disease"/>
            <person name="Wu L."/>
            <person name="Ma J."/>
        </authorList>
    </citation>
    <scope>NUCLEOTIDE SEQUENCE [LARGE SCALE GENOMIC DNA]</scope>
    <source>
        <strain evidence="4 5">XZGYJ-43</strain>
    </source>
</reference>
<comment type="caution">
    <text evidence="4">The sequence shown here is derived from an EMBL/GenBank/DDBJ whole genome shotgun (WGS) entry which is preliminary data.</text>
</comment>
<dbReference type="SUPFAM" id="SSF52402">
    <property type="entry name" value="Adenine nucleotide alpha hydrolases-like"/>
    <property type="match status" value="1"/>
</dbReference>
<dbReference type="PANTHER" id="PTHR46268">
    <property type="entry name" value="STRESS RESPONSE PROTEIN NHAX"/>
    <property type="match status" value="1"/>
</dbReference>
<evidence type="ECO:0000256" key="2">
    <source>
        <dbReference type="SAM" id="MobiDB-lite"/>
    </source>
</evidence>
<organism evidence="4 5">
    <name type="scientific">Halospeciosus flavus</name>
    <dbReference type="NCBI Taxonomy" id="3032283"/>
    <lineage>
        <taxon>Archaea</taxon>
        <taxon>Methanobacteriati</taxon>
        <taxon>Methanobacteriota</taxon>
        <taxon>Stenosarchaea group</taxon>
        <taxon>Halobacteria</taxon>
        <taxon>Halobacteriales</taxon>
        <taxon>Halobacteriaceae</taxon>
        <taxon>Halospeciosus</taxon>
    </lineage>
</organism>
<dbReference type="AlphaFoldDB" id="A0ABD5Z614"/>
<feature type="region of interest" description="Disordered" evidence="2">
    <location>
        <begin position="152"/>
        <end position="171"/>
    </location>
</feature>
<dbReference type="InterPro" id="IPR006015">
    <property type="entry name" value="Universal_stress_UspA"/>
</dbReference>
<comment type="similarity">
    <text evidence="1">Belongs to the universal stress protein A family.</text>
</comment>
<proteinExistence type="inferred from homology"/>
<name>A0ABD5Z614_9EURY</name>
<protein>
    <submittedName>
        <fullName evidence="4">Universal stress protein</fullName>
    </submittedName>
</protein>
<sequence>MPRYAEEGPMYDRVLVAIDGDEGSETVLDHALTIAENHGAEIYALYVVDRRVYASAFDEGPSSRKDELREEGEDAVGTVKARAAERGLDATTAVRDGDPTKVVPAYADEVDADLLVVGSHGKTPREKVQGLGSVSEAVVKSTDRAVLVVGVGSGRGADRDAGEEADEEADE</sequence>